<dbReference type="PROSITE" id="PS51257">
    <property type="entry name" value="PROKAR_LIPOPROTEIN"/>
    <property type="match status" value="1"/>
</dbReference>
<name>A0A2K8PRJ5_STRLA</name>
<dbReference type="EMBL" id="CP024985">
    <property type="protein sequence ID" value="ATZ29078.1"/>
    <property type="molecule type" value="Genomic_DNA"/>
</dbReference>
<dbReference type="Proteomes" id="UP000231791">
    <property type="component" value="Chromosome"/>
</dbReference>
<dbReference type="GeneID" id="49388277"/>
<reference evidence="1 2" key="1">
    <citation type="submission" date="2017-11" db="EMBL/GenBank/DDBJ databases">
        <title>Complete genome sequence of Streptomyces lavendulae subsp. lavendulae CCM 3239 (formerly 'Streptomyces aureofaciens CCM 3239'), the producer of the angucycline-type antibiotic auricin.</title>
        <authorList>
            <person name="Busche T."/>
            <person name="Novakova R."/>
            <person name="Al'Dilaimi A."/>
            <person name="Homerova D."/>
            <person name="Feckova L."/>
            <person name="Rezuchova B."/>
            <person name="Mingyar E."/>
            <person name="Csolleiova D."/>
            <person name="Bekeova C."/>
            <person name="Winkler A."/>
            <person name="Sevcikova B."/>
            <person name="Kalinowski J."/>
            <person name="Kormanec J."/>
            <person name="Ruckert C."/>
        </authorList>
    </citation>
    <scope>NUCLEOTIDE SEQUENCE [LARGE SCALE GENOMIC DNA]</scope>
    <source>
        <strain evidence="1 2">CCM 3239</strain>
    </source>
</reference>
<sequence>MRVRTGVAVAALLLMAGCGPGAVPAGPAPGETAPASAGAGCGTATEVTVTAADNGHHVCLDRRGTVRVRLPGTPAAPVTVSGTALAEVSEHLYRGVSAGTAVLASTVPVCASPAGPGGVRCLAVTAWQVTVVVR</sequence>
<evidence type="ECO:0000313" key="1">
    <source>
        <dbReference type="EMBL" id="ATZ29078.1"/>
    </source>
</evidence>
<dbReference type="KEGG" id="slx:SLAV_36565"/>
<organism evidence="1 2">
    <name type="scientific">Streptomyces lavendulae subsp. lavendulae</name>
    <dbReference type="NCBI Taxonomy" id="58340"/>
    <lineage>
        <taxon>Bacteria</taxon>
        <taxon>Bacillati</taxon>
        <taxon>Actinomycetota</taxon>
        <taxon>Actinomycetes</taxon>
        <taxon>Kitasatosporales</taxon>
        <taxon>Streptomycetaceae</taxon>
        <taxon>Streptomyces</taxon>
    </lineage>
</organism>
<dbReference type="OrthoDB" id="4249545at2"/>
<protein>
    <submittedName>
        <fullName evidence="1">Uncharacterized protein</fullName>
    </submittedName>
</protein>
<dbReference type="RefSeq" id="WP_030238109.1">
    <property type="nucleotide sequence ID" value="NZ_CP024985.1"/>
</dbReference>
<dbReference type="AlphaFoldDB" id="A0A2K8PRJ5"/>
<evidence type="ECO:0000313" key="2">
    <source>
        <dbReference type="Proteomes" id="UP000231791"/>
    </source>
</evidence>
<proteinExistence type="predicted"/>
<accession>A0A2K8PRJ5</accession>
<gene>
    <name evidence="1" type="ORF">SLAV_36565</name>
</gene>
<keyword evidence="2" id="KW-1185">Reference proteome</keyword>